<keyword evidence="1 5" id="KW-0963">Cytoplasm</keyword>
<dbReference type="GO" id="GO:0003723">
    <property type="term" value="F:RNA binding"/>
    <property type="evidence" value="ECO:0007669"/>
    <property type="project" value="UniProtKB-UniRule"/>
</dbReference>
<dbReference type="GO" id="GO:0016282">
    <property type="term" value="C:eukaryotic 43S preinitiation complex"/>
    <property type="evidence" value="ECO:0007669"/>
    <property type="project" value="UniProtKB-UniRule"/>
</dbReference>
<dbReference type="Pfam" id="PF12353">
    <property type="entry name" value="eIF3g"/>
    <property type="match status" value="1"/>
</dbReference>
<evidence type="ECO:0000256" key="5">
    <source>
        <dbReference type="HAMAP-Rule" id="MF_03006"/>
    </source>
</evidence>
<dbReference type="CDD" id="cd12933">
    <property type="entry name" value="eIF3G"/>
    <property type="match status" value="1"/>
</dbReference>
<feature type="domain" description="RRM" evidence="9">
    <location>
        <begin position="203"/>
        <end position="280"/>
    </location>
</feature>
<dbReference type="InterPro" id="IPR024675">
    <property type="entry name" value="eIF3g_N"/>
</dbReference>
<dbReference type="PROSITE" id="PS50073">
    <property type="entry name" value="COPPER_FIST_2"/>
    <property type="match status" value="1"/>
</dbReference>
<dbReference type="InterPro" id="IPR034240">
    <property type="entry name" value="eIF3G_RRM"/>
</dbReference>
<accession>A0A4P9Z6S4</accession>
<comment type="function">
    <text evidence="5">RNA-binding component of the eukaryotic translation initiation factor 3 (eIF-3) complex, which is involved in protein synthesis of a specialized repertoire of mRNAs and, together with other initiation factors, stimulates binding of mRNA and methionyl-tRNAi to the 40S ribosome. The eIF-3 complex specifically targets and initiates translation of a subset of mRNAs involved in cell proliferation. This subunit can bind 18S rRNA.</text>
</comment>
<comment type="subunit">
    <text evidence="5">Component of the eukaryotic translation initiation factor 3 (eIF-3) complex.</text>
</comment>
<evidence type="ECO:0000256" key="4">
    <source>
        <dbReference type="ARBA" id="ARBA00022917"/>
    </source>
</evidence>
<feature type="region of interest" description="Disordered" evidence="7">
    <location>
        <begin position="165"/>
        <end position="204"/>
    </location>
</feature>
<dbReference type="GO" id="GO:0003677">
    <property type="term" value="F:DNA binding"/>
    <property type="evidence" value="ECO:0007669"/>
    <property type="project" value="InterPro"/>
</dbReference>
<dbReference type="InterPro" id="IPR000504">
    <property type="entry name" value="RRM_dom"/>
</dbReference>
<dbReference type="HAMAP" id="MF_03006">
    <property type="entry name" value="eIF3g"/>
    <property type="match status" value="1"/>
</dbReference>
<dbReference type="GO" id="GO:0003700">
    <property type="term" value="F:DNA-binding transcription factor activity"/>
    <property type="evidence" value="ECO:0007669"/>
    <property type="project" value="InterPro"/>
</dbReference>
<evidence type="ECO:0000313" key="11">
    <source>
        <dbReference type="Proteomes" id="UP000278143"/>
    </source>
</evidence>
<dbReference type="InterPro" id="IPR012677">
    <property type="entry name" value="Nucleotide-bd_a/b_plait_sf"/>
</dbReference>
<dbReference type="SUPFAM" id="SSF54928">
    <property type="entry name" value="RNA-binding domain, RBD"/>
    <property type="match status" value="1"/>
</dbReference>
<dbReference type="GO" id="GO:0001732">
    <property type="term" value="P:formation of cytoplasmic translation initiation complex"/>
    <property type="evidence" value="ECO:0007669"/>
    <property type="project" value="UniProtKB-UniRule"/>
</dbReference>
<dbReference type="EMBL" id="KZ989114">
    <property type="protein sequence ID" value="RKP28158.1"/>
    <property type="molecule type" value="Genomic_DNA"/>
</dbReference>
<protein>
    <recommendedName>
        <fullName evidence="5">Eukaryotic translation initiation factor 3 subunit G</fullName>
        <shortName evidence="5">eIF3g</shortName>
    </recommendedName>
    <alternativeName>
        <fullName evidence="5">Eukaryotic translation initiation factor 3 RNA-binding subunit</fullName>
        <shortName evidence="5">eIF-3 RNA-binding subunit</shortName>
    </alternativeName>
    <alternativeName>
        <fullName evidence="5">Translation initiation factor eIF3 p33 subunit homolog</fullName>
        <shortName evidence="5">eIF3 p33 homolog</shortName>
    </alternativeName>
</protein>
<dbReference type="GO" id="GO:0005507">
    <property type="term" value="F:copper ion binding"/>
    <property type="evidence" value="ECO:0007669"/>
    <property type="project" value="InterPro"/>
</dbReference>
<evidence type="ECO:0000256" key="3">
    <source>
        <dbReference type="ARBA" id="ARBA00022884"/>
    </source>
</evidence>
<dbReference type="Proteomes" id="UP000278143">
    <property type="component" value="Unassembled WGS sequence"/>
</dbReference>
<keyword evidence="3 6" id="KW-0694">RNA-binding</keyword>
<dbReference type="InterPro" id="IPR017334">
    <property type="entry name" value="eIF3_g"/>
</dbReference>
<keyword evidence="2 5" id="KW-0396">Initiation factor</keyword>
<proteinExistence type="inferred from homology"/>
<feature type="compositionally biased region" description="Basic and acidic residues" evidence="7">
    <location>
        <begin position="194"/>
        <end position="204"/>
    </location>
</feature>
<dbReference type="Pfam" id="PF00076">
    <property type="entry name" value="RRM_1"/>
    <property type="match status" value="1"/>
</dbReference>
<gene>
    <name evidence="5" type="primary">TIF35</name>
    <name evidence="10" type="ORF">SYNPS1DRAFT_26244</name>
</gene>
<comment type="similarity">
    <text evidence="5">Belongs to the eIF-3 subunit G family.</text>
</comment>
<dbReference type="SMART" id="SM00360">
    <property type="entry name" value="RRM"/>
    <property type="match status" value="1"/>
</dbReference>
<evidence type="ECO:0000259" key="8">
    <source>
        <dbReference type="PROSITE" id="PS50073"/>
    </source>
</evidence>
<keyword evidence="4 5" id="KW-0648">Protein biosynthesis</keyword>
<evidence type="ECO:0000256" key="1">
    <source>
        <dbReference type="ARBA" id="ARBA00022490"/>
    </source>
</evidence>
<dbReference type="GO" id="GO:0003743">
    <property type="term" value="F:translation initiation factor activity"/>
    <property type="evidence" value="ECO:0007669"/>
    <property type="project" value="UniProtKB-UniRule"/>
</dbReference>
<dbReference type="InterPro" id="IPR001083">
    <property type="entry name" value="Cu_fist_DNA-bd_dom"/>
</dbReference>
<evidence type="ECO:0000313" key="10">
    <source>
        <dbReference type="EMBL" id="RKP28158.1"/>
    </source>
</evidence>
<dbReference type="PANTHER" id="PTHR10352">
    <property type="entry name" value="EUKARYOTIC TRANSLATION INITIATION FACTOR 3 SUBUNIT G"/>
    <property type="match status" value="1"/>
</dbReference>
<comment type="subcellular location">
    <subcellularLocation>
        <location evidence="5">Cytoplasm</location>
    </subcellularLocation>
</comment>
<feature type="domain" description="Copper-fist" evidence="8">
    <location>
        <begin position="119"/>
        <end position="157"/>
    </location>
</feature>
<organism evidence="10 11">
    <name type="scientific">Syncephalis pseudoplumigaleata</name>
    <dbReference type="NCBI Taxonomy" id="1712513"/>
    <lineage>
        <taxon>Eukaryota</taxon>
        <taxon>Fungi</taxon>
        <taxon>Fungi incertae sedis</taxon>
        <taxon>Zoopagomycota</taxon>
        <taxon>Zoopagomycotina</taxon>
        <taxon>Zoopagomycetes</taxon>
        <taxon>Zoopagales</taxon>
        <taxon>Piptocephalidaceae</taxon>
        <taxon>Syncephalis</taxon>
    </lineage>
</organism>
<dbReference type="PIRSF" id="PIRSF037949">
    <property type="entry name" value="Transl_init_eIF-3_RNA-bind"/>
    <property type="match status" value="1"/>
</dbReference>
<evidence type="ECO:0000256" key="6">
    <source>
        <dbReference type="PROSITE-ProRule" id="PRU00176"/>
    </source>
</evidence>
<dbReference type="Gene3D" id="3.30.70.330">
    <property type="match status" value="1"/>
</dbReference>
<dbReference type="GO" id="GO:0005852">
    <property type="term" value="C:eukaryotic translation initiation factor 3 complex"/>
    <property type="evidence" value="ECO:0007669"/>
    <property type="project" value="UniProtKB-UniRule"/>
</dbReference>
<keyword evidence="11" id="KW-1185">Reference proteome</keyword>
<reference evidence="11" key="1">
    <citation type="journal article" date="2018" name="Nat. Microbiol.">
        <title>Leveraging single-cell genomics to expand the fungal tree of life.</title>
        <authorList>
            <person name="Ahrendt S.R."/>
            <person name="Quandt C.A."/>
            <person name="Ciobanu D."/>
            <person name="Clum A."/>
            <person name="Salamov A."/>
            <person name="Andreopoulos B."/>
            <person name="Cheng J.F."/>
            <person name="Woyke T."/>
            <person name="Pelin A."/>
            <person name="Henrissat B."/>
            <person name="Reynolds N.K."/>
            <person name="Benny G.L."/>
            <person name="Smith M.E."/>
            <person name="James T.Y."/>
            <person name="Grigoriev I.V."/>
        </authorList>
    </citation>
    <scope>NUCLEOTIDE SEQUENCE [LARGE SCALE GENOMIC DNA]</scope>
    <source>
        <strain evidence="11">Benny S71-1</strain>
    </source>
</reference>
<dbReference type="GO" id="GO:0033290">
    <property type="term" value="C:eukaryotic 48S preinitiation complex"/>
    <property type="evidence" value="ECO:0007669"/>
    <property type="project" value="UniProtKB-UniRule"/>
</dbReference>
<evidence type="ECO:0000256" key="2">
    <source>
        <dbReference type="ARBA" id="ARBA00022540"/>
    </source>
</evidence>
<dbReference type="CDD" id="cd12408">
    <property type="entry name" value="RRM_eIF3G_like"/>
    <property type="match status" value="1"/>
</dbReference>
<evidence type="ECO:0000259" key="9">
    <source>
        <dbReference type="PROSITE" id="PS50102"/>
    </source>
</evidence>
<dbReference type="OrthoDB" id="639027at2759"/>
<sequence length="280" mass="30990">MTDILSNPPKVDWADEFDVSTPVIEEDKDVKVIVEYKTNDLGKKVKVTRRIRMHMVQERVHKAAALRKQWEKFGDEKGKPPGPDVTTTVIGEKVFLKLSTTGAAAEEEADDEEKKRQDMKGKKILCRICKGGHFTSKCPYKDTLKPLDELESTVKPSAGSAAAAAAAGGDGKSSYVPPHMRAGADTSRAGGMDGAERDRRDENTLRVTNLSEDVQDDDVRELFRSFGPISRIYVSKDRDTGLCRGFAFVTFLGRSDAQRALEAINGYGYDNLILCVEWAK</sequence>
<dbReference type="AlphaFoldDB" id="A0A4P9Z6S4"/>
<evidence type="ECO:0000256" key="7">
    <source>
        <dbReference type="SAM" id="MobiDB-lite"/>
    </source>
</evidence>
<name>A0A4P9Z6S4_9FUNG</name>
<dbReference type="PROSITE" id="PS50102">
    <property type="entry name" value="RRM"/>
    <property type="match status" value="1"/>
</dbReference>
<dbReference type="InterPro" id="IPR035979">
    <property type="entry name" value="RBD_domain_sf"/>
</dbReference>